<organism evidence="1 2">
    <name type="scientific">Romanomermis culicivorax</name>
    <name type="common">Nematode worm</name>
    <dbReference type="NCBI Taxonomy" id="13658"/>
    <lineage>
        <taxon>Eukaryota</taxon>
        <taxon>Metazoa</taxon>
        <taxon>Ecdysozoa</taxon>
        <taxon>Nematoda</taxon>
        <taxon>Enoplea</taxon>
        <taxon>Dorylaimia</taxon>
        <taxon>Mermithida</taxon>
        <taxon>Mermithoidea</taxon>
        <taxon>Mermithidae</taxon>
        <taxon>Romanomermis</taxon>
    </lineage>
</organism>
<dbReference type="Proteomes" id="UP000887565">
    <property type="component" value="Unplaced"/>
</dbReference>
<name>A0A915K9I3_ROMCU</name>
<proteinExistence type="predicted"/>
<dbReference type="AlphaFoldDB" id="A0A915K9I3"/>
<protein>
    <submittedName>
        <fullName evidence="2">Uncharacterized protein</fullName>
    </submittedName>
</protein>
<sequence>MYSRNANEIESKAQEDMTFFHLYGYIPNIVNFFDSSATDHADMQATSQCESFKGQFFLQRADILTNQTHNYVIKFFVLPARFVAGATFGAAVAQKSENATVDQFAYLDPQIDVFDFVHHDICRTTDFYSTGRISIITILLIFNLKLIEGHELHSMLKKFGLRPEPIWVTVGQNVQNFDR</sequence>
<dbReference type="WBParaSite" id="nRc.2.0.1.t35024-RA">
    <property type="protein sequence ID" value="nRc.2.0.1.t35024-RA"/>
    <property type="gene ID" value="nRc.2.0.1.g35024"/>
</dbReference>
<evidence type="ECO:0000313" key="2">
    <source>
        <dbReference type="WBParaSite" id="nRc.2.0.1.t35024-RA"/>
    </source>
</evidence>
<keyword evidence="1" id="KW-1185">Reference proteome</keyword>
<evidence type="ECO:0000313" key="1">
    <source>
        <dbReference type="Proteomes" id="UP000887565"/>
    </source>
</evidence>
<reference evidence="2" key="1">
    <citation type="submission" date="2022-11" db="UniProtKB">
        <authorList>
            <consortium name="WormBaseParasite"/>
        </authorList>
    </citation>
    <scope>IDENTIFICATION</scope>
</reference>
<accession>A0A915K9I3</accession>